<protein>
    <recommendedName>
        <fullName evidence="12">Dicer-like protein 1</fullName>
    </recommendedName>
</protein>
<dbReference type="Proteomes" id="UP000298061">
    <property type="component" value="Unassembled WGS sequence"/>
</dbReference>
<feature type="compositionally biased region" description="Basic and acidic residues" evidence="7">
    <location>
        <begin position="9"/>
        <end position="24"/>
    </location>
</feature>
<evidence type="ECO:0000259" key="8">
    <source>
        <dbReference type="PROSITE" id="PS50142"/>
    </source>
</evidence>
<feature type="region of interest" description="Disordered" evidence="7">
    <location>
        <begin position="962"/>
        <end position="1050"/>
    </location>
</feature>
<dbReference type="PANTHER" id="PTHR14950:SF37">
    <property type="entry name" value="ENDORIBONUCLEASE DICER"/>
    <property type="match status" value="1"/>
</dbReference>
<feature type="compositionally biased region" description="Low complexity" evidence="7">
    <location>
        <begin position="1009"/>
        <end position="1023"/>
    </location>
</feature>
<dbReference type="SMART" id="SM00535">
    <property type="entry name" value="RIBOc"/>
    <property type="match status" value="2"/>
</dbReference>
<dbReference type="SUPFAM" id="SSF52540">
    <property type="entry name" value="P-loop containing nucleoside triphosphate hydrolases"/>
    <property type="match status" value="1"/>
</dbReference>
<comment type="caution">
    <text evidence="10">The sequence shown here is derived from an EMBL/GenBank/DDBJ whole genome shotgun (WGS) entry which is preliminary data.</text>
</comment>
<dbReference type="Gene3D" id="3.40.50.300">
    <property type="entry name" value="P-loop containing nucleotide triphosphate hydrolases"/>
    <property type="match status" value="1"/>
</dbReference>
<keyword evidence="5" id="KW-0067">ATP-binding</keyword>
<feature type="region of interest" description="Disordered" evidence="7">
    <location>
        <begin position="1"/>
        <end position="75"/>
    </location>
</feature>
<dbReference type="InterPro" id="IPR038248">
    <property type="entry name" value="Dicer_dimer_sf"/>
</dbReference>
<evidence type="ECO:0000256" key="6">
    <source>
        <dbReference type="PROSITE-ProRule" id="PRU00657"/>
    </source>
</evidence>
<dbReference type="GO" id="GO:0006396">
    <property type="term" value="P:RNA processing"/>
    <property type="evidence" value="ECO:0007669"/>
    <property type="project" value="InterPro"/>
</dbReference>
<feature type="domain" description="RNase III" evidence="8">
    <location>
        <begin position="852"/>
        <end position="1077"/>
    </location>
</feature>
<dbReference type="PANTHER" id="PTHR14950">
    <property type="entry name" value="DICER-RELATED"/>
    <property type="match status" value="1"/>
</dbReference>
<evidence type="ECO:0000256" key="5">
    <source>
        <dbReference type="ARBA" id="ARBA00022840"/>
    </source>
</evidence>
<keyword evidence="11" id="KW-1185">Reference proteome</keyword>
<accession>A0A4Y9ZRT7</accession>
<keyword evidence="1" id="KW-0677">Repeat</keyword>
<dbReference type="PROSITE" id="PS51327">
    <property type="entry name" value="DICER_DSRBF"/>
    <property type="match status" value="1"/>
</dbReference>
<evidence type="ECO:0000313" key="10">
    <source>
        <dbReference type="EMBL" id="TFY77295.1"/>
    </source>
</evidence>
<dbReference type="Pfam" id="PF00636">
    <property type="entry name" value="Ribonuclease_3"/>
    <property type="match status" value="2"/>
</dbReference>
<feature type="compositionally biased region" description="Low complexity" evidence="7">
    <location>
        <begin position="26"/>
        <end position="40"/>
    </location>
</feature>
<feature type="region of interest" description="Disordered" evidence="7">
    <location>
        <begin position="398"/>
        <end position="427"/>
    </location>
</feature>
<dbReference type="InterPro" id="IPR027417">
    <property type="entry name" value="P-loop_NTPase"/>
</dbReference>
<feature type="domain" description="Dicer dsRNA-binding fold" evidence="9">
    <location>
        <begin position="445"/>
        <end position="537"/>
    </location>
</feature>
<dbReference type="Pfam" id="PF00271">
    <property type="entry name" value="Helicase_C"/>
    <property type="match status" value="1"/>
</dbReference>
<evidence type="ECO:0000256" key="2">
    <source>
        <dbReference type="ARBA" id="ARBA00022741"/>
    </source>
</evidence>
<dbReference type="GO" id="GO:0004525">
    <property type="term" value="F:ribonuclease III activity"/>
    <property type="evidence" value="ECO:0007669"/>
    <property type="project" value="InterPro"/>
</dbReference>
<dbReference type="STRING" id="135208.A0A4Y9ZRT7"/>
<dbReference type="GO" id="GO:0003723">
    <property type="term" value="F:RNA binding"/>
    <property type="evidence" value="ECO:0007669"/>
    <property type="project" value="UniProtKB-UniRule"/>
</dbReference>
<evidence type="ECO:0000313" key="11">
    <source>
        <dbReference type="Proteomes" id="UP000298061"/>
    </source>
</evidence>
<dbReference type="EMBL" id="SFCI01000951">
    <property type="protein sequence ID" value="TFY77295.1"/>
    <property type="molecule type" value="Genomic_DNA"/>
</dbReference>
<evidence type="ECO:0000256" key="7">
    <source>
        <dbReference type="SAM" id="MobiDB-lite"/>
    </source>
</evidence>
<dbReference type="CDD" id="cd00593">
    <property type="entry name" value="RIBOc"/>
    <property type="match status" value="2"/>
</dbReference>
<reference evidence="10 11" key="1">
    <citation type="submission" date="2019-02" db="EMBL/GenBank/DDBJ databases">
        <title>Genome sequencing of the rare red list fungi Hericium alpestre (H. flagellum).</title>
        <authorList>
            <person name="Buettner E."/>
            <person name="Kellner H."/>
        </authorList>
    </citation>
    <scope>NUCLEOTIDE SEQUENCE [LARGE SCALE GENOMIC DNA]</scope>
    <source>
        <strain evidence="10 11">DSM 108284</strain>
    </source>
</reference>
<dbReference type="SUPFAM" id="SSF69065">
    <property type="entry name" value="RNase III domain-like"/>
    <property type="match status" value="2"/>
</dbReference>
<sequence length="1434" mass="159262">MLKIWKQAWKKDDTTRPDSRDEGPHLSGTSSGDSSLVSSPMVPPAAGPSSSGSTLSPAQHSGAKRSLPDSSSSLALENAKRPRLELASEDVMLSDQNNGLPGRLHHTPTAEAEDVEADGLPSSHHGCPSELVIRYERPSKLPYPPLYKRLRTVDKEESYLPRHFAAARHALIEVGSCGSDLVWRRAINDLDEGSSPLDDDDDDDESPVEAATRTAKAEMLSIIRHWQFSMPNLDPTSRTFNVTPKFLKLVQILKSTQPQDDSFRCIIFVEKRAVAWVMTDLLRMLDMSYLRPQTLVGNRKLCSLDGQDEIIRAFGEGKYNVIIATKGAEDLDTPKATVVIRYDLFESQISYAYARARACGEESFVIHMLQRGSDVHRRMLTQVTQLDEPMRSWVDSFSHNSDEGVPPSTLHETHDAYLSDSDDEDDPQLYIKDPTTSGRIRLQDATSIIYRFAATLGPASSDPLFTYQITDGRTTEPHYICTVQLPSGPPITKISSPLAPSKARARRVACFAMCQELFSRGLLDYRFFPRPSGLTAKPKQTPDTSGLVEVDDTTWIPSLPPKGSTQDKLNGTRCYPRKSPEFWSNSLSANGNFLYPTIMLVEQAKDSPEPHAPLLLLTRLPLPSLPDFRLFQSSIPMLIRLQRCSAFEVDEERLRDLHRYTIRICRATMNKPFVCPLDRMPYFFAPLSDLSDLAHSNDDRWRSTPVIDRIPWELVKLAANKWVQPLQAETVESLANDLQGAIIQDRWVEYTRSKPADSPREAEYENLVEYCKARRKGFEGLQNYDQPLIQVERVPPILNKLNPTTKPIIPSTKPPAKYLIPELCAKFVIPASTFRTALLLPSITRRIDDLLLVKELNATFFDHSISEDLLHTAVSAPSVGYEFDYERLELLGDAYLKYLSSIYLFVTNPSQHEGALHSARLRIISNRALLLDADAAGLPPFIQAKPFVSKLWQPPNFMVLPPPQVPSKAPEGTNGSMDGSTIDLPRVPSSAEPTVSDISKGTDVAVERPSAAPEAKESASAGEPEGGTASGQQGQQAAVKKSKRKRQLEERDVHWLGDKAVADVAEAIIGAAYITGGRETALKASKALCIAVPRIDRWSDFGRRALAPPPEVTAKLRPGTVEAVERIIGHKFKRPHILAQALTHASIQGYEMTCYERLEFIGDAILDFMVIRHIFHRDTHLSPGALTLLKGAMVSNSALAAVCISSGLHEYLMFESHDLANSIQTYKQKLKAKQAEEYAEAEQEGRAPGQYWMDVEPPKALSDVVESIIGAVYISDNFAPVGSVTLYDCLLKPFYDKHITLKTLSHHPTKTLLELFQRHGCQQFAIVKEQIHGEGQQQITSCDVLVHDVILSSASDKTSALAAKRASLEALDAMEGDSGFMKRTCDCRALNQAKKERKKALAQALSTFSDEEDLMAVEGALVEEANSDWGDEKE</sequence>
<dbReference type="Gene3D" id="1.10.1520.10">
    <property type="entry name" value="Ribonuclease III domain"/>
    <property type="match status" value="2"/>
</dbReference>
<dbReference type="GO" id="GO:0005524">
    <property type="term" value="F:ATP binding"/>
    <property type="evidence" value="ECO:0007669"/>
    <property type="project" value="UniProtKB-KW"/>
</dbReference>
<feature type="domain" description="RNase III" evidence="8">
    <location>
        <begin position="1121"/>
        <end position="1277"/>
    </location>
</feature>
<keyword evidence="4" id="KW-0347">Helicase</keyword>
<keyword evidence="3" id="KW-0378">Hydrolase</keyword>
<dbReference type="InterPro" id="IPR036389">
    <property type="entry name" value="RNase_III_sf"/>
</dbReference>
<dbReference type="InterPro" id="IPR000999">
    <property type="entry name" value="RNase_III_dom"/>
</dbReference>
<dbReference type="Gene3D" id="3.30.160.380">
    <property type="entry name" value="Dicer dimerisation domain"/>
    <property type="match status" value="1"/>
</dbReference>
<keyword evidence="2" id="KW-0547">Nucleotide-binding</keyword>
<evidence type="ECO:0000256" key="4">
    <source>
        <dbReference type="ARBA" id="ARBA00022806"/>
    </source>
</evidence>
<feature type="compositionally biased region" description="Low complexity" evidence="7">
    <location>
        <begin position="47"/>
        <end position="58"/>
    </location>
</feature>
<dbReference type="SUPFAM" id="SSF54768">
    <property type="entry name" value="dsRNA-binding domain-like"/>
    <property type="match status" value="1"/>
</dbReference>
<dbReference type="GO" id="GO:0004386">
    <property type="term" value="F:helicase activity"/>
    <property type="evidence" value="ECO:0007669"/>
    <property type="project" value="UniProtKB-KW"/>
</dbReference>
<keyword evidence="6" id="KW-0694">RNA-binding</keyword>
<evidence type="ECO:0000259" key="9">
    <source>
        <dbReference type="PROSITE" id="PS51327"/>
    </source>
</evidence>
<evidence type="ECO:0000256" key="1">
    <source>
        <dbReference type="ARBA" id="ARBA00022737"/>
    </source>
</evidence>
<organism evidence="10 11">
    <name type="scientific">Hericium alpestre</name>
    <dbReference type="NCBI Taxonomy" id="135208"/>
    <lineage>
        <taxon>Eukaryota</taxon>
        <taxon>Fungi</taxon>
        <taxon>Dikarya</taxon>
        <taxon>Basidiomycota</taxon>
        <taxon>Agaricomycotina</taxon>
        <taxon>Agaricomycetes</taxon>
        <taxon>Russulales</taxon>
        <taxon>Hericiaceae</taxon>
        <taxon>Hericium</taxon>
    </lineage>
</organism>
<proteinExistence type="predicted"/>
<dbReference type="GO" id="GO:0031047">
    <property type="term" value="P:regulatory ncRNA-mediated gene silencing"/>
    <property type="evidence" value="ECO:0007669"/>
    <property type="project" value="UniProtKB-ARBA"/>
</dbReference>
<dbReference type="InterPro" id="IPR005034">
    <property type="entry name" value="Dicer_dimerisation"/>
</dbReference>
<dbReference type="PROSITE" id="PS50142">
    <property type="entry name" value="RNASE_3_2"/>
    <property type="match status" value="2"/>
</dbReference>
<evidence type="ECO:0000256" key="3">
    <source>
        <dbReference type="ARBA" id="ARBA00022801"/>
    </source>
</evidence>
<name>A0A4Y9ZRT7_9AGAM</name>
<gene>
    <name evidence="10" type="ORF">EWM64_g6716</name>
</gene>
<dbReference type="InterPro" id="IPR001650">
    <property type="entry name" value="Helicase_C-like"/>
</dbReference>
<evidence type="ECO:0008006" key="12">
    <source>
        <dbReference type="Google" id="ProtNLM"/>
    </source>
</evidence>
<dbReference type="Pfam" id="PF03368">
    <property type="entry name" value="Dicer_dimer"/>
    <property type="match status" value="1"/>
</dbReference>
<dbReference type="OrthoDB" id="416741at2759"/>